<dbReference type="Pfam" id="PF00582">
    <property type="entry name" value="Usp"/>
    <property type="match status" value="1"/>
</dbReference>
<reference evidence="3 4" key="1">
    <citation type="journal article" date="2015" name="Genome Announc.">
        <title>Complete Genome Sequence of Cupriavidus basilensis 4G11, Isolated from the Oak Ridge Field Research Center Site.</title>
        <authorList>
            <person name="Ray J."/>
            <person name="Waters R.J."/>
            <person name="Skerker J.M."/>
            <person name="Kuehl J.V."/>
            <person name="Price M.N."/>
            <person name="Huang J."/>
            <person name="Chakraborty R."/>
            <person name="Arkin A.P."/>
            <person name="Deutschbauer A."/>
        </authorList>
    </citation>
    <scope>NUCLEOTIDE SEQUENCE [LARGE SCALE GENOMIC DNA]</scope>
    <source>
        <strain evidence="3">4G11</strain>
    </source>
</reference>
<feature type="coiled-coil region" evidence="1">
    <location>
        <begin position="194"/>
        <end position="228"/>
    </location>
</feature>
<accession>A0A0C4YAK4</accession>
<dbReference type="SUPFAM" id="SSF52402">
    <property type="entry name" value="Adenine nucleotide alpha hydrolases-like"/>
    <property type="match status" value="1"/>
</dbReference>
<dbReference type="InterPro" id="IPR014729">
    <property type="entry name" value="Rossmann-like_a/b/a_fold"/>
</dbReference>
<keyword evidence="4" id="KW-1185">Reference proteome</keyword>
<evidence type="ECO:0000256" key="1">
    <source>
        <dbReference type="SAM" id="Coils"/>
    </source>
</evidence>
<dbReference type="CDD" id="cd00293">
    <property type="entry name" value="USP-like"/>
    <property type="match status" value="1"/>
</dbReference>
<dbReference type="EMBL" id="CP010536">
    <property type="protein sequence ID" value="AJG19284.1"/>
    <property type="molecule type" value="Genomic_DNA"/>
</dbReference>
<dbReference type="KEGG" id="cbw:RR42_m1889"/>
<proteinExistence type="predicted"/>
<dbReference type="Proteomes" id="UP000031843">
    <property type="component" value="Chromosome main"/>
</dbReference>
<keyword evidence="1" id="KW-0175">Coiled coil</keyword>
<dbReference type="Gene3D" id="3.40.50.620">
    <property type="entry name" value="HUPs"/>
    <property type="match status" value="1"/>
</dbReference>
<dbReference type="AlphaFoldDB" id="A0A0C4YAK4"/>
<evidence type="ECO:0000313" key="3">
    <source>
        <dbReference type="EMBL" id="AJG19284.1"/>
    </source>
</evidence>
<dbReference type="InterPro" id="IPR006016">
    <property type="entry name" value="UspA"/>
</dbReference>
<organism evidence="3 4">
    <name type="scientific">Cupriavidus basilensis</name>
    <dbReference type="NCBI Taxonomy" id="68895"/>
    <lineage>
        <taxon>Bacteria</taxon>
        <taxon>Pseudomonadati</taxon>
        <taxon>Pseudomonadota</taxon>
        <taxon>Betaproteobacteria</taxon>
        <taxon>Burkholderiales</taxon>
        <taxon>Burkholderiaceae</taxon>
        <taxon>Cupriavidus</taxon>
    </lineage>
</organism>
<dbReference type="STRING" id="68895.RR42_m1889"/>
<dbReference type="OrthoDB" id="8560984at2"/>
<evidence type="ECO:0000259" key="2">
    <source>
        <dbReference type="Pfam" id="PF00582"/>
    </source>
</evidence>
<evidence type="ECO:0000313" key="4">
    <source>
        <dbReference type="Proteomes" id="UP000031843"/>
    </source>
</evidence>
<name>A0A0C4YAK4_9BURK</name>
<gene>
    <name evidence="3" type="ORF">RR42_m1889</name>
</gene>
<dbReference type="Gene3D" id="1.20.120.520">
    <property type="entry name" value="nmb1532 protein domain like"/>
    <property type="match status" value="1"/>
</dbReference>
<protein>
    <submittedName>
        <fullName evidence="3">Universal stress protein UspA-related nucleotide-binding protein</fullName>
    </submittedName>
</protein>
<dbReference type="RefSeq" id="WP_043346027.1">
    <property type="nucleotide sequence ID" value="NZ_CP010536.1"/>
</dbReference>
<sequence>MLRHLFVPVDPRDHDAKAALQAIALARSHGARISFRHAQDNGTRGQSQAREALIRADAAARAQGVASTFASLIAEHPARALLAAADQAGCDAIVLAHGAGDLAGPASPAKDILMHARMPVLSIGAACAPAPIAAIALLHNAYSRLATLLHAWLHLVETTQAAGAPIVAAPMLAAIDYVRQTLHPLQRRKEATLFRRLSQRSEALRAELDELSRQHLRQENLLEDLAVQVEQAAASACALTALAQVVELYAHLAWEYQGREEGVILPAARHYLTQADWDALHVALTQSFGHHAGTSPDAAFAQRLAGLAPGAPQGA</sequence>
<feature type="domain" description="UspA" evidence="2">
    <location>
        <begin position="1"/>
        <end position="121"/>
    </location>
</feature>